<accession>A0AAD5Y8D1</accession>
<reference evidence="2" key="1">
    <citation type="submission" date="2020-05" db="EMBL/GenBank/DDBJ databases">
        <title>Phylogenomic resolution of chytrid fungi.</title>
        <authorList>
            <person name="Stajich J.E."/>
            <person name="Amses K."/>
            <person name="Simmons R."/>
            <person name="Seto K."/>
            <person name="Myers J."/>
            <person name="Bonds A."/>
            <person name="Quandt C.A."/>
            <person name="Barry K."/>
            <person name="Liu P."/>
            <person name="Grigoriev I."/>
            <person name="Longcore J.E."/>
            <person name="James T.Y."/>
        </authorList>
    </citation>
    <scope>NUCLEOTIDE SEQUENCE</scope>
    <source>
        <strain evidence="2">PLAUS21</strain>
    </source>
</reference>
<evidence type="ECO:0000313" key="2">
    <source>
        <dbReference type="EMBL" id="KAJ3257463.1"/>
    </source>
</evidence>
<keyword evidence="3" id="KW-1185">Reference proteome</keyword>
<proteinExistence type="predicted"/>
<sequence length="208" mass="23374">MTIDTLRSLYAQSLEDRSLFPVIVKIVSTGIHHSNKVIRDCSFEISRNLTVVVKPKLQPVVLGVPSFEEKRKNSAYVEKAIAKKVKVDDNIDQHLPLQSGINATRKTTITKQPQDSPKTIPVEVSTSAKIPAELSAHTQEKSVLNLPKIQVQEHKDHLPNVNQVDHQDSQIVPMKRLHDETQNSPENESDGDSNFPEIEIDYIDSDNE</sequence>
<feature type="region of interest" description="Disordered" evidence="1">
    <location>
        <begin position="157"/>
        <end position="208"/>
    </location>
</feature>
<name>A0AAD5Y8D1_9FUNG</name>
<organism evidence="2 3">
    <name type="scientific">Boothiomyces macroporosus</name>
    <dbReference type="NCBI Taxonomy" id="261099"/>
    <lineage>
        <taxon>Eukaryota</taxon>
        <taxon>Fungi</taxon>
        <taxon>Fungi incertae sedis</taxon>
        <taxon>Chytridiomycota</taxon>
        <taxon>Chytridiomycota incertae sedis</taxon>
        <taxon>Chytridiomycetes</taxon>
        <taxon>Rhizophydiales</taxon>
        <taxon>Terramycetaceae</taxon>
        <taxon>Boothiomyces</taxon>
    </lineage>
</organism>
<gene>
    <name evidence="2" type="ORF">HK103_004538</name>
</gene>
<protein>
    <submittedName>
        <fullName evidence="2">Uncharacterized protein</fullName>
    </submittedName>
</protein>
<comment type="caution">
    <text evidence="2">The sequence shown here is derived from an EMBL/GenBank/DDBJ whole genome shotgun (WGS) entry which is preliminary data.</text>
</comment>
<dbReference type="Proteomes" id="UP001210925">
    <property type="component" value="Unassembled WGS sequence"/>
</dbReference>
<dbReference type="EMBL" id="JADGKB010000038">
    <property type="protein sequence ID" value="KAJ3257463.1"/>
    <property type="molecule type" value="Genomic_DNA"/>
</dbReference>
<dbReference type="AlphaFoldDB" id="A0AAD5Y8D1"/>
<feature type="compositionally biased region" description="Acidic residues" evidence="1">
    <location>
        <begin position="198"/>
        <end position="208"/>
    </location>
</feature>
<evidence type="ECO:0000313" key="3">
    <source>
        <dbReference type="Proteomes" id="UP001210925"/>
    </source>
</evidence>
<evidence type="ECO:0000256" key="1">
    <source>
        <dbReference type="SAM" id="MobiDB-lite"/>
    </source>
</evidence>